<dbReference type="RefSeq" id="WP_103425078.1">
    <property type="nucleotide sequence ID" value="NZ_CP026309.1"/>
</dbReference>
<keyword evidence="2" id="KW-1185">Reference proteome</keyword>
<gene>
    <name evidence="1" type="ORF">C2R22_06725</name>
</gene>
<reference evidence="1 2" key="1">
    <citation type="submission" date="2018-01" db="EMBL/GenBank/DDBJ databases">
        <title>Complete genome sequence of Salinigranum rubrum GX10T, an extremely halophilic archaeon isolated from a marine solar saltern.</title>
        <authorList>
            <person name="Han S."/>
        </authorList>
    </citation>
    <scope>NUCLEOTIDE SEQUENCE [LARGE SCALE GENOMIC DNA]</scope>
    <source>
        <strain evidence="1 2">GX10</strain>
    </source>
</reference>
<evidence type="ECO:0000313" key="2">
    <source>
        <dbReference type="Proteomes" id="UP000236584"/>
    </source>
</evidence>
<accession>A0A2I8VHK1</accession>
<dbReference type="Pfam" id="PF12900">
    <property type="entry name" value="Pyridox_ox_2"/>
    <property type="match status" value="1"/>
</dbReference>
<evidence type="ECO:0000313" key="1">
    <source>
        <dbReference type="EMBL" id="AUV81390.1"/>
    </source>
</evidence>
<dbReference type="EMBL" id="CP026309">
    <property type="protein sequence ID" value="AUV81390.1"/>
    <property type="molecule type" value="Genomic_DNA"/>
</dbReference>
<name>A0A2I8VHK1_9EURY</name>
<dbReference type="KEGG" id="srub:C2R22_06725"/>
<dbReference type="InterPro" id="IPR012349">
    <property type="entry name" value="Split_barrel_FMN-bd"/>
</dbReference>
<dbReference type="AlphaFoldDB" id="A0A2I8VHK1"/>
<dbReference type="Gene3D" id="2.30.110.10">
    <property type="entry name" value="Electron Transport, Fmn-binding Protein, Chain A"/>
    <property type="match status" value="1"/>
</dbReference>
<sequence length="154" mass="16825">MPSDPHGPWTGTPMGESAVDDLLDSKGWGVLSLAADDEPYSLPISFGYDGDAVYFGFLRTGEESRKSAFVTDGATARLLVTDVRARFDWRSVAVTGPLTAVDLPDDDWETLRSLLNANPWSSTQFANVDLVEGLRGWRLDPESVHGRAVRPDRG</sequence>
<dbReference type="InterPro" id="IPR024747">
    <property type="entry name" value="Pyridox_Oxase-rel"/>
</dbReference>
<dbReference type="OrthoDB" id="288110at2157"/>
<dbReference type="GeneID" id="35591769"/>
<dbReference type="Proteomes" id="UP000236584">
    <property type="component" value="Chromosome"/>
</dbReference>
<proteinExistence type="predicted"/>
<dbReference type="SUPFAM" id="SSF50475">
    <property type="entry name" value="FMN-binding split barrel"/>
    <property type="match status" value="1"/>
</dbReference>
<organism evidence="1 2">
    <name type="scientific">Salinigranum rubrum</name>
    <dbReference type="NCBI Taxonomy" id="755307"/>
    <lineage>
        <taxon>Archaea</taxon>
        <taxon>Methanobacteriati</taxon>
        <taxon>Methanobacteriota</taxon>
        <taxon>Stenosarchaea group</taxon>
        <taxon>Halobacteria</taxon>
        <taxon>Halobacteriales</taxon>
        <taxon>Haloferacaceae</taxon>
        <taxon>Salinigranum</taxon>
    </lineage>
</organism>
<protein>
    <submittedName>
        <fullName evidence="1">Pyridoxamine 5'-phosphate oxidase</fullName>
    </submittedName>
</protein>